<dbReference type="Proteomes" id="UP000316541">
    <property type="component" value="Unassembled WGS sequence"/>
</dbReference>
<dbReference type="EMBL" id="VIRM01000073">
    <property type="protein sequence ID" value="TQS11854.1"/>
    <property type="molecule type" value="Genomic_DNA"/>
</dbReference>
<evidence type="ECO:0000313" key="2">
    <source>
        <dbReference type="Proteomes" id="UP000316541"/>
    </source>
</evidence>
<dbReference type="AlphaFoldDB" id="A0A544Y566"/>
<gene>
    <name evidence="1" type="ORF">FLX08_36675</name>
</gene>
<evidence type="ECO:0000313" key="1">
    <source>
        <dbReference type="EMBL" id="TQS11854.1"/>
    </source>
</evidence>
<name>A0A544Y566_9ACTN</name>
<comment type="caution">
    <text evidence="1">The sequence shown here is derived from an EMBL/GenBank/DDBJ whole genome shotgun (WGS) entry which is preliminary data.</text>
</comment>
<organism evidence="1 2">
    <name type="scientific">Microbispora hainanensis</name>
    <dbReference type="NCBI Taxonomy" id="568844"/>
    <lineage>
        <taxon>Bacteria</taxon>
        <taxon>Bacillati</taxon>
        <taxon>Actinomycetota</taxon>
        <taxon>Actinomycetes</taxon>
        <taxon>Streptosporangiales</taxon>
        <taxon>Streptosporangiaceae</taxon>
        <taxon>Microbispora</taxon>
    </lineage>
</organism>
<evidence type="ECO:0008006" key="3">
    <source>
        <dbReference type="Google" id="ProtNLM"/>
    </source>
</evidence>
<dbReference type="RefSeq" id="WP_142624864.1">
    <property type="nucleotide sequence ID" value="NZ_VIRM01000073.1"/>
</dbReference>
<sequence length="113" mass="12327">MRTIPIPVDVSKLHITCAKAARPRLVSKETGEIKRDRDGNTMYEVTLLIEDDNGRMELVKVSTTPEPPISPGDEVVPVGLVGYVWEQAGRWGISYRAQSFTPAAAAYGAGAER</sequence>
<proteinExistence type="predicted"/>
<protein>
    <recommendedName>
        <fullName evidence="3">Regulatory protein</fullName>
    </recommendedName>
</protein>
<accession>A0A544Y566</accession>
<reference evidence="1 2" key="1">
    <citation type="submission" date="2019-07" db="EMBL/GenBank/DDBJ databases">
        <title>Microbispora hainanensis DSM 45428.</title>
        <authorList>
            <person name="Thawai C."/>
        </authorList>
    </citation>
    <scope>NUCLEOTIDE SEQUENCE [LARGE SCALE GENOMIC DNA]</scope>
    <source>
        <strain evidence="1 2">DSM 45428</strain>
    </source>
</reference>